<sequence>MRFFNTPHNVLLAVPPPGTCEVYQRVSQT</sequence>
<name>A0A0E9QNW9_ANGAN</name>
<accession>A0A0E9QNW9</accession>
<dbReference type="AlphaFoldDB" id="A0A0E9QNW9"/>
<reference evidence="1" key="1">
    <citation type="submission" date="2014-11" db="EMBL/GenBank/DDBJ databases">
        <authorList>
            <person name="Amaro Gonzalez C."/>
        </authorList>
    </citation>
    <scope>NUCLEOTIDE SEQUENCE</scope>
</reference>
<reference evidence="1" key="2">
    <citation type="journal article" date="2015" name="Fish Shellfish Immunol.">
        <title>Early steps in the European eel (Anguilla anguilla)-Vibrio vulnificus interaction in the gills: Role of the RtxA13 toxin.</title>
        <authorList>
            <person name="Callol A."/>
            <person name="Pajuelo D."/>
            <person name="Ebbesson L."/>
            <person name="Teles M."/>
            <person name="MacKenzie S."/>
            <person name="Amaro C."/>
        </authorList>
    </citation>
    <scope>NUCLEOTIDE SEQUENCE</scope>
</reference>
<proteinExistence type="predicted"/>
<dbReference type="EMBL" id="GBXM01090058">
    <property type="protein sequence ID" value="JAH18519.1"/>
    <property type="molecule type" value="Transcribed_RNA"/>
</dbReference>
<organism evidence="1">
    <name type="scientific">Anguilla anguilla</name>
    <name type="common">European freshwater eel</name>
    <name type="synonym">Muraena anguilla</name>
    <dbReference type="NCBI Taxonomy" id="7936"/>
    <lineage>
        <taxon>Eukaryota</taxon>
        <taxon>Metazoa</taxon>
        <taxon>Chordata</taxon>
        <taxon>Craniata</taxon>
        <taxon>Vertebrata</taxon>
        <taxon>Euteleostomi</taxon>
        <taxon>Actinopterygii</taxon>
        <taxon>Neopterygii</taxon>
        <taxon>Teleostei</taxon>
        <taxon>Anguilliformes</taxon>
        <taxon>Anguillidae</taxon>
        <taxon>Anguilla</taxon>
    </lineage>
</organism>
<evidence type="ECO:0000313" key="1">
    <source>
        <dbReference type="EMBL" id="JAH18519.1"/>
    </source>
</evidence>
<protein>
    <submittedName>
        <fullName evidence="1">Uncharacterized protein</fullName>
    </submittedName>
</protein>